<sequence>MAAVTSNRLRWGALLWVLTLQFFVVEAVAQARYTGPYTRADDVISALGAADSPARQLMNASFVVQAALILGGALLLLPVLRGGAARVVPALLGAAALGVLLVGVFPTDGNSTAHAVGAVLYLAGGALGLVALAYAVRPLSEVMGTVVVLLGIVATAGTIFFLTGVTRYLGEGGMERAAAYPLPITLALTGAALWWLGRGGDLAAAESSRRAEREREQARLAEQARARDAALESAAGGDRRTGATAAGRSGTGADGSPADDADTDPEDPWAPPRPRG</sequence>
<feature type="transmembrane region" description="Helical" evidence="2">
    <location>
        <begin position="177"/>
        <end position="196"/>
    </location>
</feature>
<dbReference type="EMBL" id="JASNFN010000010">
    <property type="protein sequence ID" value="MDP5183025.1"/>
    <property type="molecule type" value="Genomic_DNA"/>
</dbReference>
<dbReference type="Pfam" id="PF06197">
    <property type="entry name" value="DUF998"/>
    <property type="match status" value="1"/>
</dbReference>
<evidence type="ECO:0000313" key="3">
    <source>
        <dbReference type="EMBL" id="MDP5183025.1"/>
    </source>
</evidence>
<proteinExistence type="predicted"/>
<feature type="region of interest" description="Disordered" evidence="1">
    <location>
        <begin position="206"/>
        <end position="276"/>
    </location>
</feature>
<dbReference type="Proteomes" id="UP001233673">
    <property type="component" value="Unassembled WGS sequence"/>
</dbReference>
<feature type="compositionally biased region" description="Acidic residues" evidence="1">
    <location>
        <begin position="257"/>
        <end position="267"/>
    </location>
</feature>
<organism evidence="3 4">
    <name type="scientific">Blastococcus carthaginiensis</name>
    <dbReference type="NCBI Taxonomy" id="3050034"/>
    <lineage>
        <taxon>Bacteria</taxon>
        <taxon>Bacillati</taxon>
        <taxon>Actinomycetota</taxon>
        <taxon>Actinomycetes</taxon>
        <taxon>Geodermatophilales</taxon>
        <taxon>Geodermatophilaceae</taxon>
        <taxon>Blastococcus</taxon>
    </lineage>
</organism>
<keyword evidence="2" id="KW-0812">Transmembrane</keyword>
<evidence type="ECO:0000256" key="2">
    <source>
        <dbReference type="SAM" id="Phobius"/>
    </source>
</evidence>
<feature type="transmembrane region" description="Helical" evidence="2">
    <location>
        <begin position="142"/>
        <end position="165"/>
    </location>
</feature>
<dbReference type="InterPro" id="IPR009339">
    <property type="entry name" value="DUF998"/>
</dbReference>
<name>A0ABT9ID30_9ACTN</name>
<keyword evidence="2" id="KW-1133">Transmembrane helix</keyword>
<accession>A0ABT9ID30</accession>
<gene>
    <name evidence="3" type="ORF">QOZ88_10270</name>
</gene>
<feature type="compositionally biased region" description="Basic and acidic residues" evidence="1">
    <location>
        <begin position="207"/>
        <end position="230"/>
    </location>
</feature>
<evidence type="ECO:0000313" key="4">
    <source>
        <dbReference type="Proteomes" id="UP001233673"/>
    </source>
</evidence>
<feature type="compositionally biased region" description="Low complexity" evidence="1">
    <location>
        <begin position="231"/>
        <end position="248"/>
    </location>
</feature>
<reference evidence="4" key="1">
    <citation type="submission" date="2023-05" db="EMBL/GenBank/DDBJ databases">
        <title>Draft genome of Pseudofrankia sp. BMG5.37.</title>
        <authorList>
            <person name="Gtari M."/>
            <person name="Ghodhbane F."/>
            <person name="Sbissi I."/>
        </authorList>
    </citation>
    <scope>NUCLEOTIDE SEQUENCE [LARGE SCALE GENOMIC DNA]</scope>
    <source>
        <strain evidence="4">BMG 814</strain>
    </source>
</reference>
<keyword evidence="2" id="KW-0472">Membrane</keyword>
<dbReference type="RefSeq" id="WP_305999684.1">
    <property type="nucleotide sequence ID" value="NZ_JASNFN010000010.1"/>
</dbReference>
<keyword evidence="4" id="KW-1185">Reference proteome</keyword>
<protein>
    <submittedName>
        <fullName evidence="3">DUF998 domain-containing protein</fullName>
    </submittedName>
</protein>
<evidence type="ECO:0000256" key="1">
    <source>
        <dbReference type="SAM" id="MobiDB-lite"/>
    </source>
</evidence>
<comment type="caution">
    <text evidence="3">The sequence shown here is derived from an EMBL/GenBank/DDBJ whole genome shotgun (WGS) entry which is preliminary data.</text>
</comment>
<feature type="transmembrane region" description="Helical" evidence="2">
    <location>
        <begin position="62"/>
        <end position="80"/>
    </location>
</feature>
<feature type="transmembrane region" description="Helical" evidence="2">
    <location>
        <begin position="113"/>
        <end position="135"/>
    </location>
</feature>
<feature type="transmembrane region" description="Helical" evidence="2">
    <location>
        <begin position="87"/>
        <end position="107"/>
    </location>
</feature>